<sequence length="376" mass="43544">MARKTVRRRLQVRHMTAGWRKGRSKGLELGNEHGYHLGRCEAAIQKSKPSPPGWWNVRVLYITSGKGVPYSPLDQSIIEAFQLLVRELVIVTPTQDFVSAARQLRPDFVLVLDGMYIPAYQVDQIRAEGIRTAVWFTDDPYYTDATVQMAVHYDFVFTLELECVDFYRQNGCAQVHYLPFGSNVSVFRPKRIPLKYRKDISFIGSAYWNRVGVFDHLAGYFKNKDCYISGIWWDRLRHYSKLSSKIDLNKWMDAKETASYYNGTKIVINLHRASDDTTFNYTSRSIGAVSPNPRTFEIAGCGTLQLSDTRSDLPRFYTPGVEIVTYSSPDELKEKIDYYLNHEEERREIALNALRRTMQEHTYTHRIASMLRLIFG</sequence>
<protein>
    <submittedName>
        <fullName evidence="2">Spore maturation protein cgeB</fullName>
    </submittedName>
</protein>
<keyword evidence="3" id="KW-1185">Reference proteome</keyword>
<reference evidence="2 3" key="1">
    <citation type="submission" date="2019-03" db="EMBL/GenBank/DDBJ databases">
        <title>This is whole genome sequence of Paenibacillus sp MS74 strain.</title>
        <authorList>
            <person name="Trinh H.N."/>
        </authorList>
    </citation>
    <scope>NUCLEOTIDE SEQUENCE [LARGE SCALE GENOMIC DNA]</scope>
    <source>
        <strain evidence="2 3">MS74</strain>
    </source>
</reference>
<name>A0A4R5KPF7_9BACL</name>
<gene>
    <name evidence="2" type="ORF">E1757_13175</name>
</gene>
<dbReference type="OrthoDB" id="110463at2"/>
<dbReference type="EMBL" id="SMRT01000005">
    <property type="protein sequence ID" value="TDF97561.1"/>
    <property type="molecule type" value="Genomic_DNA"/>
</dbReference>
<proteinExistence type="predicted"/>
<dbReference type="Pfam" id="PF13524">
    <property type="entry name" value="Glyco_trans_1_2"/>
    <property type="match status" value="1"/>
</dbReference>
<dbReference type="RefSeq" id="WP_133228742.1">
    <property type="nucleotide sequence ID" value="NZ_SMRT01000005.1"/>
</dbReference>
<evidence type="ECO:0000313" key="2">
    <source>
        <dbReference type="EMBL" id="TDF97561.1"/>
    </source>
</evidence>
<accession>A0A4R5KPF7</accession>
<dbReference type="InterPro" id="IPR055259">
    <property type="entry name" value="YkvP/CgeB_Glyco_trans-like"/>
</dbReference>
<feature type="domain" description="Spore protein YkvP/CgeB glycosyl transferase-like" evidence="1">
    <location>
        <begin position="225"/>
        <end position="371"/>
    </location>
</feature>
<evidence type="ECO:0000313" key="3">
    <source>
        <dbReference type="Proteomes" id="UP000295636"/>
    </source>
</evidence>
<dbReference type="Gene3D" id="3.40.50.2000">
    <property type="entry name" value="Glycogen Phosphorylase B"/>
    <property type="match status" value="1"/>
</dbReference>
<organism evidence="2 3">
    <name type="scientific">Paenibacillus piri</name>
    <dbReference type="NCBI Taxonomy" id="2547395"/>
    <lineage>
        <taxon>Bacteria</taxon>
        <taxon>Bacillati</taxon>
        <taxon>Bacillota</taxon>
        <taxon>Bacilli</taxon>
        <taxon>Bacillales</taxon>
        <taxon>Paenibacillaceae</taxon>
        <taxon>Paenibacillus</taxon>
    </lineage>
</organism>
<dbReference type="AlphaFoldDB" id="A0A4R5KPF7"/>
<comment type="caution">
    <text evidence="2">The sequence shown here is derived from an EMBL/GenBank/DDBJ whole genome shotgun (WGS) entry which is preliminary data.</text>
</comment>
<dbReference type="SUPFAM" id="SSF53756">
    <property type="entry name" value="UDP-Glycosyltransferase/glycogen phosphorylase"/>
    <property type="match status" value="1"/>
</dbReference>
<dbReference type="Proteomes" id="UP000295636">
    <property type="component" value="Unassembled WGS sequence"/>
</dbReference>
<evidence type="ECO:0000259" key="1">
    <source>
        <dbReference type="Pfam" id="PF13524"/>
    </source>
</evidence>